<dbReference type="RefSeq" id="WP_143164410.1">
    <property type="nucleotide sequence ID" value="NZ_FQUZ01000007.1"/>
</dbReference>
<keyword evidence="2" id="KW-1185">Reference proteome</keyword>
<proteinExistence type="predicted"/>
<accession>A0A1M4WHL7</accession>
<protein>
    <submittedName>
        <fullName evidence="1">Uncharacterized protein</fullName>
    </submittedName>
</protein>
<dbReference type="STRING" id="1122156.SAMN02745117_00864"/>
<reference evidence="1 2" key="1">
    <citation type="submission" date="2016-11" db="EMBL/GenBank/DDBJ databases">
        <authorList>
            <person name="Jaros S."/>
            <person name="Januszkiewicz K."/>
            <person name="Wedrychowicz H."/>
        </authorList>
    </citation>
    <scope>NUCLEOTIDE SEQUENCE [LARGE SCALE GENOMIC DNA]</scope>
    <source>
        <strain evidence="1 2">DSM 16112</strain>
    </source>
</reference>
<evidence type="ECO:0000313" key="2">
    <source>
        <dbReference type="Proteomes" id="UP000184327"/>
    </source>
</evidence>
<organism evidence="1 2">
    <name type="scientific">Lampropedia hyalina DSM 16112</name>
    <dbReference type="NCBI Taxonomy" id="1122156"/>
    <lineage>
        <taxon>Bacteria</taxon>
        <taxon>Pseudomonadati</taxon>
        <taxon>Pseudomonadota</taxon>
        <taxon>Betaproteobacteria</taxon>
        <taxon>Burkholderiales</taxon>
        <taxon>Comamonadaceae</taxon>
        <taxon>Lampropedia</taxon>
    </lineage>
</organism>
<dbReference type="Proteomes" id="UP000184327">
    <property type="component" value="Unassembled WGS sequence"/>
</dbReference>
<sequence>MRKIKTIKFNLPINGKRVRNLEELRQNMTLEILGLHNNGQLSRWLKSRNLLDYNKKIDAIQPITEADHLLEICDIFSIEMKPSTAQTIINSLKDTSKNTISSHNSQEIKNKLYPSKIKIKTHLENLLSTCNDISNEEIVRAKIEASDLFYEIYSSINSEINKINKNQIFGNPLSNRHSYIQSTKNLDEIISKNITKTPGIEKYKIPTDFIPPSLRGYFGGL</sequence>
<dbReference type="EMBL" id="FQUZ01000007">
    <property type="protein sequence ID" value="SHE80726.1"/>
    <property type="molecule type" value="Genomic_DNA"/>
</dbReference>
<dbReference type="AlphaFoldDB" id="A0A1M4WHL7"/>
<gene>
    <name evidence="1" type="ORF">SAMN02745117_00864</name>
</gene>
<name>A0A1M4WHL7_9BURK</name>
<evidence type="ECO:0000313" key="1">
    <source>
        <dbReference type="EMBL" id="SHE80726.1"/>
    </source>
</evidence>
<dbReference type="OrthoDB" id="5329435at2"/>